<feature type="transmembrane region" description="Helical" evidence="8">
    <location>
        <begin position="33"/>
        <end position="54"/>
    </location>
</feature>
<dbReference type="AlphaFoldDB" id="A0A2Z2P2W7"/>
<feature type="domain" description="Major facilitator superfamily (MFS) profile" evidence="9">
    <location>
        <begin position="29"/>
        <end position="416"/>
    </location>
</feature>
<gene>
    <name evidence="10" type="primary">entS</name>
    <name evidence="10" type="ORF">IMCC3135_19980</name>
</gene>
<proteinExistence type="predicted"/>
<evidence type="ECO:0000256" key="7">
    <source>
        <dbReference type="SAM" id="MobiDB-lite"/>
    </source>
</evidence>
<protein>
    <submittedName>
        <fullName evidence="10">Enterobactin exporter EntS</fullName>
    </submittedName>
</protein>
<dbReference type="CDD" id="cd06173">
    <property type="entry name" value="MFS_MefA_like"/>
    <property type="match status" value="1"/>
</dbReference>
<keyword evidence="2" id="KW-0813">Transport</keyword>
<dbReference type="PANTHER" id="PTHR23513:SF11">
    <property type="entry name" value="STAPHYLOFERRIN A TRANSPORTER"/>
    <property type="match status" value="1"/>
</dbReference>
<evidence type="ECO:0000256" key="4">
    <source>
        <dbReference type="ARBA" id="ARBA00022692"/>
    </source>
</evidence>
<sequence length="562" mass="60904">MRNSSDSTQKKTASPIKPSSSLAPFSNPVFRSLWFATLISNLGGLIQAVAAGWAMTTLTDSEYMVALVTASTTLPIMALSLVSGVLADNYDRRRIMMVAQTLMLLASLGLTLATYFGVLTPWMLLFFTFLIGSGAALNNPSWQASVGDIVPREQVPAAVMANGMSFNLMRSIGPALGGLVIVAAGVTTAFTLNTVSYLAMILALALWSRPPSERTLPRERFGQAAAAGIRYVGLSPNLLRIILRGSLFGLTGVSVLALLPLVARDALNGSASTYGFLLGFFGIGAVIGALNNARIRAKLNNETIVRSTFIGMALGVLLLSAGHGMLLSAIALLICGACWVTTNALLNVSLQLSTPRWVVGRALSFYMMGNAAGMAGGSWIWGLVAEQHGLQLALMISAATLIVGSIIGYLLPLPEFDRLNLDPLNRFIEPTLAVQLAPQTGPIMVTVDFDIAEHDIPAFLAGMAARRRIRLRDGARRWSLLRDLEHPNIWTEKYYVATWVEYVRHNQRRTVSDSGISETLHALHRGNEPPKVRRMIERQTVPKLAEPHIEGYEEPRFEEVPH</sequence>
<evidence type="ECO:0000313" key="10">
    <source>
        <dbReference type="EMBL" id="ASJ74074.1"/>
    </source>
</evidence>
<dbReference type="InterPro" id="IPR036259">
    <property type="entry name" value="MFS_trans_sf"/>
</dbReference>
<keyword evidence="4 8" id="KW-0812">Transmembrane</keyword>
<evidence type="ECO:0000256" key="8">
    <source>
        <dbReference type="SAM" id="Phobius"/>
    </source>
</evidence>
<feature type="transmembrane region" description="Helical" evidence="8">
    <location>
        <begin position="102"/>
        <end position="131"/>
    </location>
</feature>
<dbReference type="Proteomes" id="UP000250079">
    <property type="component" value="Chromosome"/>
</dbReference>
<feature type="transmembrane region" description="Helical" evidence="8">
    <location>
        <begin position="362"/>
        <end position="384"/>
    </location>
</feature>
<reference evidence="10 11" key="1">
    <citation type="submission" date="2016-12" db="EMBL/GenBank/DDBJ databases">
        <authorList>
            <person name="Song W.-J."/>
            <person name="Kurnit D.M."/>
        </authorList>
    </citation>
    <scope>NUCLEOTIDE SEQUENCE [LARGE SCALE GENOMIC DNA]</scope>
    <source>
        <strain evidence="10 11">IMCC3135</strain>
    </source>
</reference>
<organism evidence="10 11">
    <name type="scientific">Granulosicoccus antarcticus IMCC3135</name>
    <dbReference type="NCBI Taxonomy" id="1192854"/>
    <lineage>
        <taxon>Bacteria</taxon>
        <taxon>Pseudomonadati</taxon>
        <taxon>Pseudomonadota</taxon>
        <taxon>Gammaproteobacteria</taxon>
        <taxon>Chromatiales</taxon>
        <taxon>Granulosicoccaceae</taxon>
        <taxon>Granulosicoccus</taxon>
    </lineage>
</organism>
<feature type="transmembrane region" description="Helical" evidence="8">
    <location>
        <begin position="390"/>
        <end position="411"/>
    </location>
</feature>
<evidence type="ECO:0000313" key="11">
    <source>
        <dbReference type="Proteomes" id="UP000250079"/>
    </source>
</evidence>
<name>A0A2Z2P2W7_9GAMM</name>
<evidence type="ECO:0000256" key="6">
    <source>
        <dbReference type="ARBA" id="ARBA00023136"/>
    </source>
</evidence>
<dbReference type="PANTHER" id="PTHR23513">
    <property type="entry name" value="INTEGRAL MEMBRANE EFFLUX PROTEIN-RELATED"/>
    <property type="match status" value="1"/>
</dbReference>
<keyword evidence="3" id="KW-1003">Cell membrane</keyword>
<dbReference type="PROSITE" id="PS50850">
    <property type="entry name" value="MFS"/>
    <property type="match status" value="1"/>
</dbReference>
<keyword evidence="11" id="KW-1185">Reference proteome</keyword>
<dbReference type="KEGG" id="gai:IMCC3135_19980"/>
<dbReference type="RefSeq" id="WP_088919158.1">
    <property type="nucleotide sequence ID" value="NZ_CP018632.1"/>
</dbReference>
<evidence type="ECO:0000256" key="2">
    <source>
        <dbReference type="ARBA" id="ARBA00022448"/>
    </source>
</evidence>
<dbReference type="Pfam" id="PF05977">
    <property type="entry name" value="MFS_3"/>
    <property type="match status" value="1"/>
</dbReference>
<dbReference type="GO" id="GO:0005886">
    <property type="term" value="C:plasma membrane"/>
    <property type="evidence" value="ECO:0007669"/>
    <property type="project" value="UniProtKB-SubCell"/>
</dbReference>
<feature type="transmembrane region" description="Helical" evidence="8">
    <location>
        <begin position="241"/>
        <end position="262"/>
    </location>
</feature>
<keyword evidence="5 8" id="KW-1133">Transmembrane helix</keyword>
<feature type="transmembrane region" description="Helical" evidence="8">
    <location>
        <begin position="175"/>
        <end position="208"/>
    </location>
</feature>
<comment type="subcellular location">
    <subcellularLocation>
        <location evidence="1">Cell membrane</location>
        <topology evidence="1">Multi-pass membrane protein</topology>
    </subcellularLocation>
</comment>
<dbReference type="Gene3D" id="1.20.1250.20">
    <property type="entry name" value="MFS general substrate transporter like domains"/>
    <property type="match status" value="1"/>
</dbReference>
<feature type="transmembrane region" description="Helical" evidence="8">
    <location>
        <begin position="66"/>
        <end position="90"/>
    </location>
</feature>
<feature type="region of interest" description="Disordered" evidence="7">
    <location>
        <begin position="1"/>
        <end position="20"/>
    </location>
</feature>
<keyword evidence="6 8" id="KW-0472">Membrane</keyword>
<feature type="transmembrane region" description="Helical" evidence="8">
    <location>
        <begin position="327"/>
        <end position="350"/>
    </location>
</feature>
<feature type="transmembrane region" description="Helical" evidence="8">
    <location>
        <begin position="274"/>
        <end position="291"/>
    </location>
</feature>
<dbReference type="InterPro" id="IPR010290">
    <property type="entry name" value="TM_effector"/>
</dbReference>
<dbReference type="InterPro" id="IPR020846">
    <property type="entry name" value="MFS_dom"/>
</dbReference>
<feature type="transmembrane region" description="Helical" evidence="8">
    <location>
        <begin position="303"/>
        <end position="321"/>
    </location>
</feature>
<dbReference type="SUPFAM" id="SSF103473">
    <property type="entry name" value="MFS general substrate transporter"/>
    <property type="match status" value="1"/>
</dbReference>
<evidence type="ECO:0000256" key="1">
    <source>
        <dbReference type="ARBA" id="ARBA00004651"/>
    </source>
</evidence>
<dbReference type="OrthoDB" id="9775268at2"/>
<evidence type="ECO:0000259" key="9">
    <source>
        <dbReference type="PROSITE" id="PS50850"/>
    </source>
</evidence>
<evidence type="ECO:0000256" key="5">
    <source>
        <dbReference type="ARBA" id="ARBA00022989"/>
    </source>
</evidence>
<evidence type="ECO:0000256" key="3">
    <source>
        <dbReference type="ARBA" id="ARBA00022475"/>
    </source>
</evidence>
<accession>A0A2Z2P2W7</accession>
<dbReference type="GO" id="GO:0022857">
    <property type="term" value="F:transmembrane transporter activity"/>
    <property type="evidence" value="ECO:0007669"/>
    <property type="project" value="InterPro"/>
</dbReference>
<dbReference type="EMBL" id="CP018632">
    <property type="protein sequence ID" value="ASJ74074.1"/>
    <property type="molecule type" value="Genomic_DNA"/>
</dbReference>